<dbReference type="InterPro" id="IPR001466">
    <property type="entry name" value="Beta-lactam-related"/>
</dbReference>
<dbReference type="Gene3D" id="3.40.710.10">
    <property type="entry name" value="DD-peptidase/beta-lactamase superfamily"/>
    <property type="match status" value="1"/>
</dbReference>
<dbReference type="InterPro" id="IPR012338">
    <property type="entry name" value="Beta-lactam/transpept-like"/>
</dbReference>
<dbReference type="Proteomes" id="UP000198943">
    <property type="component" value="Unassembled WGS sequence"/>
</dbReference>
<protein>
    <submittedName>
        <fullName evidence="4">CubicO group peptidase, beta-lactamase class C family</fullName>
    </submittedName>
</protein>
<dbReference type="Pfam" id="PF00144">
    <property type="entry name" value="Beta-lactamase"/>
    <property type="match status" value="1"/>
</dbReference>
<feature type="domain" description="Beta-lactamase-related" evidence="3">
    <location>
        <begin position="236"/>
        <end position="596"/>
    </location>
</feature>
<evidence type="ECO:0000256" key="1">
    <source>
        <dbReference type="SAM" id="MobiDB-lite"/>
    </source>
</evidence>
<proteinExistence type="predicted"/>
<dbReference type="InterPro" id="IPR050789">
    <property type="entry name" value="Diverse_Enzym_Activities"/>
</dbReference>
<keyword evidence="2" id="KW-0732">Signal</keyword>
<feature type="signal peptide" evidence="2">
    <location>
        <begin position="1"/>
        <end position="27"/>
    </location>
</feature>
<feature type="chain" id="PRO_5011706526" evidence="2">
    <location>
        <begin position="28"/>
        <end position="626"/>
    </location>
</feature>
<dbReference type="SUPFAM" id="SSF56601">
    <property type="entry name" value="beta-lactamase/transpeptidase-like"/>
    <property type="match status" value="1"/>
</dbReference>
<dbReference type="AlphaFoldDB" id="A0A1G6IEJ1"/>
<dbReference type="EMBL" id="FMYW01000002">
    <property type="protein sequence ID" value="SDC04783.1"/>
    <property type="molecule type" value="Genomic_DNA"/>
</dbReference>
<evidence type="ECO:0000256" key="2">
    <source>
        <dbReference type="SAM" id="SignalP"/>
    </source>
</evidence>
<evidence type="ECO:0000259" key="3">
    <source>
        <dbReference type="Pfam" id="PF00144"/>
    </source>
</evidence>
<name>A0A1G6IEJ1_9FIRM</name>
<accession>A0A1G6IEJ1</accession>
<reference evidence="5" key="1">
    <citation type="submission" date="2016-10" db="EMBL/GenBank/DDBJ databases">
        <authorList>
            <person name="Varghese N."/>
            <person name="Submissions S."/>
        </authorList>
    </citation>
    <scope>NUCLEOTIDE SEQUENCE [LARGE SCALE GENOMIC DNA]</scope>
    <source>
        <strain evidence="5">DSM 11005</strain>
    </source>
</reference>
<dbReference type="PANTHER" id="PTHR43283">
    <property type="entry name" value="BETA-LACTAMASE-RELATED"/>
    <property type="match status" value="1"/>
</dbReference>
<keyword evidence="5" id="KW-1185">Reference proteome</keyword>
<evidence type="ECO:0000313" key="5">
    <source>
        <dbReference type="Proteomes" id="UP000198943"/>
    </source>
</evidence>
<organism evidence="4 5">
    <name type="scientific">Succiniclasticum ruminis</name>
    <dbReference type="NCBI Taxonomy" id="40841"/>
    <lineage>
        <taxon>Bacteria</taxon>
        <taxon>Bacillati</taxon>
        <taxon>Bacillota</taxon>
        <taxon>Negativicutes</taxon>
        <taxon>Acidaminococcales</taxon>
        <taxon>Acidaminococcaceae</taxon>
        <taxon>Succiniclasticum</taxon>
    </lineage>
</organism>
<dbReference type="RefSeq" id="WP_093729214.1">
    <property type="nucleotide sequence ID" value="NZ_FMYW01000002.1"/>
</dbReference>
<sequence>MNFTFKKQIGTIAIVLISSFFTSAVTAAPTAPAIRAPGKPAAQPAPVISRETPPPATTATTKPAPQPAASAPAAKTEPAVAAPPQTVQPAQPATPPQTAQPAAVPTQTSRPETTTDNPVQPKTQPASVNPAKTQSAPVANQSTVSDKPTVTSTPTVTNTPAVTTTSAANTSNKTSTPAATTKPETTKTATTKPAATNKQSSTTVPGHPFRVQNKAENYNSLMSKTATRKLDAALADMIGGYGEKVPGLAVIVYKNGKEVYRNMMGNRFLSPRNKNWNLPVTSDSRFRVASISKVFTATGYMQLVEEGKINLDEDVSRYLGFTLRNPSYPNKAITSRMLLSHTSSIRDYPTPYVPFKSNVKSFFTSADCWTRSKAPGTYFSYCNLNFVLLATIMEKVSGQRFDKYITKKVMKPLDIKGSFNLRDFSDSDLQKMGTLYRKTKGESGRYYAQIDDRPIDLPSASMLSSYRPGTNAGIFSPQGGLRISPEELGHMLEMMLNRGKYKGREILKPATVQLMEKPVWNYTPAQPNGDINNDAIESYGLALQYFSGSGSTKPAPNRPDFDLVGHLGEAYGFIGGLVWQPGTKNGFIFLQNGFATDYKHNKGRYSRNYRWEENFMKAIIENVFPK</sequence>
<gene>
    <name evidence="4" type="ORF">SAMN04487864_10229</name>
</gene>
<feature type="compositionally biased region" description="Polar residues" evidence="1">
    <location>
        <begin position="109"/>
        <end position="141"/>
    </location>
</feature>
<feature type="compositionally biased region" description="Low complexity" evidence="1">
    <location>
        <begin position="142"/>
        <end position="198"/>
    </location>
</feature>
<feature type="compositionally biased region" description="Low complexity" evidence="1">
    <location>
        <begin position="57"/>
        <end position="108"/>
    </location>
</feature>
<evidence type="ECO:0000313" key="4">
    <source>
        <dbReference type="EMBL" id="SDC04783.1"/>
    </source>
</evidence>
<feature type="region of interest" description="Disordered" evidence="1">
    <location>
        <begin position="34"/>
        <end position="210"/>
    </location>
</feature>
<dbReference type="OrthoDB" id="846150at2"/>